<dbReference type="InterPro" id="IPR044673">
    <property type="entry name" value="DCL-like"/>
</dbReference>
<dbReference type="PANTHER" id="PTHR33415">
    <property type="entry name" value="PROTEIN EMBRYO DEFECTIVE 514"/>
    <property type="match status" value="1"/>
</dbReference>
<feature type="region of interest" description="Disordered" evidence="1">
    <location>
        <begin position="34"/>
        <end position="67"/>
    </location>
</feature>
<gene>
    <name evidence="2" type="ORF">O6P43_018961</name>
</gene>
<proteinExistence type="predicted"/>
<dbReference type="Pfam" id="PF11523">
    <property type="entry name" value="DUF3223"/>
    <property type="match status" value="1"/>
</dbReference>
<comment type="caution">
    <text evidence="2">The sequence shown here is derived from an EMBL/GenBank/DDBJ whole genome shotgun (WGS) entry which is preliminary data.</text>
</comment>
<dbReference type="GO" id="GO:0000428">
    <property type="term" value="C:DNA-directed RNA polymerase complex"/>
    <property type="evidence" value="ECO:0007669"/>
    <property type="project" value="UniProtKB-KW"/>
</dbReference>
<dbReference type="GO" id="GO:1901259">
    <property type="term" value="P:chloroplast rRNA processing"/>
    <property type="evidence" value="ECO:0007669"/>
    <property type="project" value="TreeGrafter"/>
</dbReference>
<evidence type="ECO:0000256" key="1">
    <source>
        <dbReference type="SAM" id="MobiDB-lite"/>
    </source>
</evidence>
<keyword evidence="3" id="KW-1185">Reference proteome</keyword>
<reference evidence="2" key="1">
    <citation type="journal article" date="2023" name="Science">
        <title>Elucidation of the pathway for biosynthesis of saponin adjuvants from the soapbark tree.</title>
        <authorList>
            <person name="Reed J."/>
            <person name="Orme A."/>
            <person name="El-Demerdash A."/>
            <person name="Owen C."/>
            <person name="Martin L.B.B."/>
            <person name="Misra R.C."/>
            <person name="Kikuchi S."/>
            <person name="Rejzek M."/>
            <person name="Martin A.C."/>
            <person name="Harkess A."/>
            <person name="Leebens-Mack J."/>
            <person name="Louveau T."/>
            <person name="Stephenson M.J."/>
            <person name="Osbourn A."/>
        </authorList>
    </citation>
    <scope>NUCLEOTIDE SEQUENCE</scope>
    <source>
        <strain evidence="2">S10</strain>
    </source>
</reference>
<dbReference type="KEGG" id="qsa:O6P43_018961"/>
<keyword evidence="2" id="KW-0240">DNA-directed RNA polymerase</keyword>
<dbReference type="GO" id="GO:0009507">
    <property type="term" value="C:chloroplast"/>
    <property type="evidence" value="ECO:0007669"/>
    <property type="project" value="TreeGrafter"/>
</dbReference>
<evidence type="ECO:0000313" key="2">
    <source>
        <dbReference type="EMBL" id="KAJ7958199.1"/>
    </source>
</evidence>
<protein>
    <submittedName>
        <fullName evidence="2">DNA-directed RNA polymerase subunit</fullName>
    </submittedName>
</protein>
<sequence>MAAPLLHVGVQFLRFRLQHNQRFNGGLISTPRQLWRRASKPTESAQPEENVTSAANTTSLLRTEDPPKISKWDDPYRKWKDKEDVILGDIDPIVLLTKGILHSQRYMDGERLTVEDEEAIFEKLLAYHPHSEDKIGCGLDSIMVDRHPQFRFSRCLLVLRLDDGWIDFSYKSALEHIFEISTHLMQKDLFDSILKVEVVDVCYPVTY</sequence>
<dbReference type="AlphaFoldDB" id="A0AAD7PKH3"/>
<keyword evidence="2" id="KW-0804">Transcription</keyword>
<name>A0AAD7PKH3_QUISA</name>
<evidence type="ECO:0000313" key="3">
    <source>
        <dbReference type="Proteomes" id="UP001163823"/>
    </source>
</evidence>
<dbReference type="PANTHER" id="PTHR33415:SF4">
    <property type="entry name" value="DCL PROTEIN (DUF3223)"/>
    <property type="match status" value="1"/>
</dbReference>
<dbReference type="Proteomes" id="UP001163823">
    <property type="component" value="Chromosome 8"/>
</dbReference>
<dbReference type="EMBL" id="JARAOO010000008">
    <property type="protein sequence ID" value="KAJ7958199.1"/>
    <property type="molecule type" value="Genomic_DNA"/>
</dbReference>
<dbReference type="Gene3D" id="3.10.450.40">
    <property type="match status" value="1"/>
</dbReference>
<feature type="compositionally biased region" description="Polar residues" evidence="1">
    <location>
        <begin position="41"/>
        <end position="61"/>
    </location>
</feature>
<organism evidence="2 3">
    <name type="scientific">Quillaja saponaria</name>
    <name type="common">Soap bark tree</name>
    <dbReference type="NCBI Taxonomy" id="32244"/>
    <lineage>
        <taxon>Eukaryota</taxon>
        <taxon>Viridiplantae</taxon>
        <taxon>Streptophyta</taxon>
        <taxon>Embryophyta</taxon>
        <taxon>Tracheophyta</taxon>
        <taxon>Spermatophyta</taxon>
        <taxon>Magnoliopsida</taxon>
        <taxon>eudicotyledons</taxon>
        <taxon>Gunneridae</taxon>
        <taxon>Pentapetalae</taxon>
        <taxon>rosids</taxon>
        <taxon>fabids</taxon>
        <taxon>Fabales</taxon>
        <taxon>Quillajaceae</taxon>
        <taxon>Quillaja</taxon>
    </lineage>
</organism>
<accession>A0AAD7PKH3</accession>
<dbReference type="GO" id="GO:0009658">
    <property type="term" value="P:chloroplast organization"/>
    <property type="evidence" value="ECO:0007669"/>
    <property type="project" value="TreeGrafter"/>
</dbReference>